<protein>
    <submittedName>
        <fullName evidence="2">Lipid A 3-O-deacylase (PagL)</fullName>
    </submittedName>
</protein>
<dbReference type="Proteomes" id="UP000199321">
    <property type="component" value="Unassembled WGS sequence"/>
</dbReference>
<reference evidence="2 3" key="1">
    <citation type="submission" date="2016-10" db="EMBL/GenBank/DDBJ databases">
        <authorList>
            <person name="de Groot N.N."/>
        </authorList>
    </citation>
    <scope>NUCLEOTIDE SEQUENCE [LARGE SCALE GENOMIC DNA]</scope>
    <source>
        <strain evidence="2 3">DSM 16195</strain>
    </source>
</reference>
<keyword evidence="3" id="KW-1185">Reference proteome</keyword>
<dbReference type="EMBL" id="FNBA01000001">
    <property type="protein sequence ID" value="SDE34643.1"/>
    <property type="molecule type" value="Genomic_DNA"/>
</dbReference>
<dbReference type="AlphaFoldDB" id="A0A1G7C5X2"/>
<proteinExistence type="predicted"/>
<sequence>MTYRIIVLILLFSSTLFSQENEETTSFIDVNYFTGTIARHNKDISHLVKNHPDGLILGYNFKTFGKKRWQQAYNYPDWGFSFVYHNPHNSILGENYGVFGHYNFYFLKRNLFFRLGSGITYANNPFDIETNFKNNAYGSSFVSSTYMMLNYNKQHIYKGFGVQGGISLIHYSNGNVKAPNSSTNTLAINIGVQYDFSEEKEQDYIRSSFERFIEPINFNFVVRGGLNESDYIGLGQQPFAVFSAYANKRVSFLSSLQVGAEAFFAKFLQKQAEYTAAAFPTSGVTGDEDYKRVGVFVGHELHLNDLAFVTQVGYYAYYPYEFEGRVYIRAGMNYYFTKHIFGAVTLKSHGAKAEAIEFGIGYRI</sequence>
<evidence type="ECO:0000313" key="2">
    <source>
        <dbReference type="EMBL" id="SDE34643.1"/>
    </source>
</evidence>
<feature type="signal peptide" evidence="1">
    <location>
        <begin position="1"/>
        <end position="18"/>
    </location>
</feature>
<dbReference type="Pfam" id="PF09411">
    <property type="entry name" value="PagL"/>
    <property type="match status" value="1"/>
</dbReference>
<dbReference type="InterPro" id="IPR018550">
    <property type="entry name" value="Lipid-A_deacylase-rel"/>
</dbReference>
<keyword evidence="1" id="KW-0732">Signal</keyword>
<evidence type="ECO:0000313" key="3">
    <source>
        <dbReference type="Proteomes" id="UP000199321"/>
    </source>
</evidence>
<dbReference type="OrthoDB" id="627554at2"/>
<feature type="chain" id="PRO_5011432164" evidence="1">
    <location>
        <begin position="19"/>
        <end position="364"/>
    </location>
</feature>
<evidence type="ECO:0000256" key="1">
    <source>
        <dbReference type="SAM" id="SignalP"/>
    </source>
</evidence>
<organism evidence="2 3">
    <name type="scientific">Ulvibacter litoralis</name>
    <dbReference type="NCBI Taxonomy" id="227084"/>
    <lineage>
        <taxon>Bacteria</taxon>
        <taxon>Pseudomonadati</taxon>
        <taxon>Bacteroidota</taxon>
        <taxon>Flavobacteriia</taxon>
        <taxon>Flavobacteriales</taxon>
        <taxon>Flavobacteriaceae</taxon>
        <taxon>Ulvibacter</taxon>
    </lineage>
</organism>
<accession>A0A1G7C5X2</accession>
<gene>
    <name evidence="2" type="ORF">SAMN05421855_101197</name>
</gene>
<dbReference type="Gene3D" id="2.40.160.20">
    <property type="match status" value="1"/>
</dbReference>
<dbReference type="RefSeq" id="WP_093139491.1">
    <property type="nucleotide sequence ID" value="NZ_BMWO01000001.1"/>
</dbReference>
<dbReference type="STRING" id="227084.SAMN05421855_101197"/>
<name>A0A1G7C5X2_9FLAO</name>